<dbReference type="InterPro" id="IPR009003">
    <property type="entry name" value="Peptidase_S1_PA"/>
</dbReference>
<dbReference type="AlphaFoldDB" id="A0A8J3BVF9"/>
<dbReference type="PROSITE" id="PS51318">
    <property type="entry name" value="TAT"/>
    <property type="match status" value="1"/>
</dbReference>
<protein>
    <submittedName>
        <fullName evidence="2">Serine protease</fullName>
    </submittedName>
</protein>
<dbReference type="GO" id="GO:0006508">
    <property type="term" value="P:proteolysis"/>
    <property type="evidence" value="ECO:0007669"/>
    <property type="project" value="UniProtKB-KW"/>
</dbReference>
<keyword evidence="1" id="KW-0732">Signal</keyword>
<dbReference type="Proteomes" id="UP000662200">
    <property type="component" value="Unassembled WGS sequence"/>
</dbReference>
<reference evidence="2" key="2">
    <citation type="submission" date="2020-09" db="EMBL/GenBank/DDBJ databases">
        <authorList>
            <person name="Sun Q."/>
            <person name="Ohkuma M."/>
        </authorList>
    </citation>
    <scope>NUCLEOTIDE SEQUENCE</scope>
    <source>
        <strain evidence="2">JCM 3091</strain>
    </source>
</reference>
<evidence type="ECO:0000313" key="2">
    <source>
        <dbReference type="EMBL" id="GGK35655.1"/>
    </source>
</evidence>
<feature type="chain" id="PRO_5039285473" evidence="1">
    <location>
        <begin position="30"/>
        <end position="299"/>
    </location>
</feature>
<dbReference type="InterPro" id="IPR006311">
    <property type="entry name" value="TAT_signal"/>
</dbReference>
<dbReference type="Pfam" id="PF13365">
    <property type="entry name" value="Trypsin_2"/>
    <property type="match status" value="1"/>
</dbReference>
<keyword evidence="2" id="KW-0645">Protease</keyword>
<keyword evidence="3" id="KW-1185">Reference proteome</keyword>
<keyword evidence="2" id="KW-0378">Hydrolase</keyword>
<proteinExistence type="predicted"/>
<evidence type="ECO:0000256" key="1">
    <source>
        <dbReference type="SAM" id="SignalP"/>
    </source>
</evidence>
<dbReference type="SUPFAM" id="SSF50494">
    <property type="entry name" value="Trypsin-like serine proteases"/>
    <property type="match status" value="1"/>
</dbReference>
<evidence type="ECO:0000313" key="3">
    <source>
        <dbReference type="Proteomes" id="UP000662200"/>
    </source>
</evidence>
<comment type="caution">
    <text evidence="2">The sequence shown here is derived from an EMBL/GenBank/DDBJ whole genome shotgun (WGS) entry which is preliminary data.</text>
</comment>
<dbReference type="GO" id="GO:0008233">
    <property type="term" value="F:peptidase activity"/>
    <property type="evidence" value="ECO:0007669"/>
    <property type="project" value="UniProtKB-KW"/>
</dbReference>
<name>A0A8J3BVF9_9ACTN</name>
<accession>A0A8J3BVF9</accession>
<dbReference type="RefSeq" id="WP_189114992.1">
    <property type="nucleotide sequence ID" value="NZ_BMQC01000010.1"/>
</dbReference>
<reference evidence="2" key="1">
    <citation type="journal article" date="2014" name="Int. J. Syst. Evol. Microbiol.">
        <title>Complete genome sequence of Corynebacterium casei LMG S-19264T (=DSM 44701T), isolated from a smear-ripened cheese.</title>
        <authorList>
            <consortium name="US DOE Joint Genome Institute (JGI-PGF)"/>
            <person name="Walter F."/>
            <person name="Albersmeier A."/>
            <person name="Kalinowski J."/>
            <person name="Ruckert C."/>
        </authorList>
    </citation>
    <scope>NUCLEOTIDE SEQUENCE</scope>
    <source>
        <strain evidence="2">JCM 3091</strain>
    </source>
</reference>
<organism evidence="2 3">
    <name type="scientific">Pilimelia terevasa</name>
    <dbReference type="NCBI Taxonomy" id="53372"/>
    <lineage>
        <taxon>Bacteria</taxon>
        <taxon>Bacillati</taxon>
        <taxon>Actinomycetota</taxon>
        <taxon>Actinomycetes</taxon>
        <taxon>Micromonosporales</taxon>
        <taxon>Micromonosporaceae</taxon>
        <taxon>Pilimelia</taxon>
    </lineage>
</organism>
<feature type="signal peptide" evidence="1">
    <location>
        <begin position="1"/>
        <end position="29"/>
    </location>
</feature>
<dbReference type="EMBL" id="BMQC01000010">
    <property type="protein sequence ID" value="GGK35655.1"/>
    <property type="molecule type" value="Genomic_DNA"/>
</dbReference>
<gene>
    <name evidence="2" type="ORF">GCM10010124_30470</name>
</gene>
<sequence>MTRIRTARRRRLAAALAAGLLAASLPAAASASPAAVLPAAPDAAAPPAAGPPPGVEDYAGIVNLWGCSGSLVRFRQSLDTDRALVLTNGHCWEKGFPTADQVIYREPSTRTALVLQPDGKDLGTGFKADQIAYGTMLDTDALVYRLAATYADVRARTGIAPLTLADRPPTPPVKVVVNSGAKKKIYRCTYDKQIHRLREGSWVWKDALRYPDCKVVPGTSGSPVIDVATGLVVGVNNTTPMGGGDCQFNNPCEVDEAGKVTVTRDAGYGTQTYLFTECLNDRREIDLAVPTCRLPGPKR</sequence>